<dbReference type="OrthoDB" id="9791143at2"/>
<evidence type="ECO:0000313" key="5">
    <source>
        <dbReference type="EMBL" id="EOT41266.1"/>
    </source>
</evidence>
<dbReference type="PANTHER" id="PTHR33204:SF18">
    <property type="entry name" value="TRANSCRIPTIONAL REGULATORY PROTEIN"/>
    <property type="match status" value="1"/>
</dbReference>
<keyword evidence="3" id="KW-0804">Transcription</keyword>
<dbReference type="SUPFAM" id="SSF46785">
    <property type="entry name" value="Winged helix' DNA-binding domain"/>
    <property type="match status" value="1"/>
</dbReference>
<accession>S0KPY6</accession>
<evidence type="ECO:0000256" key="1">
    <source>
        <dbReference type="ARBA" id="ARBA00023015"/>
    </source>
</evidence>
<reference evidence="5 6" key="1">
    <citation type="submission" date="2013-03" db="EMBL/GenBank/DDBJ databases">
        <title>The Genome Sequence of Enterococcus dispar ATCC_51266 (Illumina only assembly).</title>
        <authorList>
            <consortium name="The Broad Institute Genomics Platform"/>
            <consortium name="The Broad Institute Genome Sequencing Center for Infectious Disease"/>
            <person name="Earl A."/>
            <person name="Russ C."/>
            <person name="Gilmore M."/>
            <person name="Surin D."/>
            <person name="Walker B."/>
            <person name="Young S."/>
            <person name="Zeng Q."/>
            <person name="Gargeya S."/>
            <person name="Fitzgerald M."/>
            <person name="Haas B."/>
            <person name="Abouelleil A."/>
            <person name="Allen A.W."/>
            <person name="Alvarado L."/>
            <person name="Arachchi H.M."/>
            <person name="Berlin A.M."/>
            <person name="Chapman S.B."/>
            <person name="Gainer-Dewar J."/>
            <person name="Goldberg J."/>
            <person name="Griggs A."/>
            <person name="Gujja S."/>
            <person name="Hansen M."/>
            <person name="Howarth C."/>
            <person name="Imamovic A."/>
            <person name="Ireland A."/>
            <person name="Larimer J."/>
            <person name="McCowan C."/>
            <person name="Murphy C."/>
            <person name="Pearson M."/>
            <person name="Poon T.W."/>
            <person name="Priest M."/>
            <person name="Roberts A."/>
            <person name="Saif S."/>
            <person name="Shea T."/>
            <person name="Sisk P."/>
            <person name="Sykes S."/>
            <person name="Wortman J."/>
            <person name="Nusbaum C."/>
            <person name="Birren B."/>
        </authorList>
    </citation>
    <scope>NUCLEOTIDE SEQUENCE [LARGE SCALE GENOMIC DNA]</scope>
    <source>
        <strain evidence="5 6">ATCC 51266</strain>
    </source>
</reference>
<dbReference type="PROSITE" id="PS51118">
    <property type="entry name" value="HTH_HXLR"/>
    <property type="match status" value="1"/>
</dbReference>
<keyword evidence="6" id="KW-1185">Reference proteome</keyword>
<dbReference type="Proteomes" id="UP000014127">
    <property type="component" value="Unassembled WGS sequence"/>
</dbReference>
<proteinExistence type="predicted"/>
<evidence type="ECO:0000313" key="6">
    <source>
        <dbReference type="Proteomes" id="UP000014127"/>
    </source>
</evidence>
<keyword evidence="2" id="KW-0238">DNA-binding</keyword>
<evidence type="ECO:0000259" key="4">
    <source>
        <dbReference type="PROSITE" id="PS51118"/>
    </source>
</evidence>
<dbReference type="GO" id="GO:0003677">
    <property type="term" value="F:DNA binding"/>
    <property type="evidence" value="ECO:0007669"/>
    <property type="project" value="UniProtKB-KW"/>
</dbReference>
<feature type="domain" description="HTH hxlR-type" evidence="4">
    <location>
        <begin position="19"/>
        <end position="117"/>
    </location>
</feature>
<dbReference type="eggNOG" id="COG1733">
    <property type="taxonomic scope" value="Bacteria"/>
</dbReference>
<protein>
    <recommendedName>
        <fullName evidence="4">HTH hxlR-type domain-containing protein</fullName>
    </recommendedName>
</protein>
<dbReference type="HOGENOM" id="CLU_111585_5_1_9"/>
<evidence type="ECO:0000256" key="3">
    <source>
        <dbReference type="ARBA" id="ARBA00023163"/>
    </source>
</evidence>
<dbReference type="AlphaFoldDB" id="S0KPY6"/>
<dbReference type="InterPro" id="IPR036388">
    <property type="entry name" value="WH-like_DNA-bd_sf"/>
</dbReference>
<dbReference type="InterPro" id="IPR002577">
    <property type="entry name" value="HTH_HxlR"/>
</dbReference>
<comment type="caution">
    <text evidence="5">The sequence shown here is derived from an EMBL/GenBank/DDBJ whole genome shotgun (WGS) entry which is preliminary data.</text>
</comment>
<dbReference type="STRING" id="44009.RV01_GL001259"/>
<name>S0KPY6_9ENTE</name>
<dbReference type="InterPro" id="IPR036390">
    <property type="entry name" value="WH_DNA-bd_sf"/>
</dbReference>
<dbReference type="PANTHER" id="PTHR33204">
    <property type="entry name" value="TRANSCRIPTIONAL REGULATOR, MARR FAMILY"/>
    <property type="match status" value="1"/>
</dbReference>
<dbReference type="Pfam" id="PF01638">
    <property type="entry name" value="HxlR"/>
    <property type="match status" value="1"/>
</dbReference>
<dbReference type="Gene3D" id="1.10.10.10">
    <property type="entry name" value="Winged helix-like DNA-binding domain superfamily/Winged helix DNA-binding domain"/>
    <property type="match status" value="1"/>
</dbReference>
<organism evidence="5 6">
    <name type="scientific">Enterococcus dispar ATCC 51266</name>
    <dbReference type="NCBI Taxonomy" id="1139219"/>
    <lineage>
        <taxon>Bacteria</taxon>
        <taxon>Bacillati</taxon>
        <taxon>Bacillota</taxon>
        <taxon>Bacilli</taxon>
        <taxon>Lactobacillales</taxon>
        <taxon>Enterococcaceae</taxon>
        <taxon>Enterococcus</taxon>
    </lineage>
</organism>
<dbReference type="RefSeq" id="WP_016172609.1">
    <property type="nucleotide sequence ID" value="NZ_ASWK01000001.1"/>
</dbReference>
<gene>
    <name evidence="5" type="ORF">OMK_01437</name>
</gene>
<evidence type="ECO:0000256" key="2">
    <source>
        <dbReference type="ARBA" id="ARBA00023125"/>
    </source>
</evidence>
<dbReference type="PATRIC" id="fig|1139219.3.peg.1397"/>
<sequence>MNQAHYGFNDLNEQTDYTCPTEALANLLGKKWIPQIIELLNQQDMRFGQLHQAMDGSTPKMIKQQLTLLEQNKIVGNEKVTENNMLQSTYHLTAKGKKLAVIVEQMKMWGQRELVCP</sequence>
<dbReference type="EMBL" id="AHYR01000005">
    <property type="protein sequence ID" value="EOT41266.1"/>
    <property type="molecule type" value="Genomic_DNA"/>
</dbReference>
<keyword evidence="1" id="KW-0805">Transcription regulation</keyword>